<protein>
    <submittedName>
        <fullName evidence="1">Uncharacterized protein</fullName>
    </submittedName>
</protein>
<organism evidence="1 2">
    <name type="scientific">Pedobacter petrophilus</name>
    <dbReference type="NCBI Taxonomy" id="1908241"/>
    <lineage>
        <taxon>Bacteria</taxon>
        <taxon>Pseudomonadati</taxon>
        <taxon>Bacteroidota</taxon>
        <taxon>Sphingobacteriia</taxon>
        <taxon>Sphingobacteriales</taxon>
        <taxon>Sphingobacteriaceae</taxon>
        <taxon>Pedobacter</taxon>
    </lineage>
</organism>
<dbReference type="RefSeq" id="WP_154280393.1">
    <property type="nucleotide sequence ID" value="NZ_JBHUJQ010000001.1"/>
</dbReference>
<proteinExistence type="predicted"/>
<dbReference type="OrthoDB" id="771838at2"/>
<name>A0A7K0FX45_9SPHI</name>
<keyword evidence="2" id="KW-1185">Reference proteome</keyword>
<accession>A0A7K0FX45</accession>
<evidence type="ECO:0000313" key="1">
    <source>
        <dbReference type="EMBL" id="MRX76158.1"/>
    </source>
</evidence>
<dbReference type="AlphaFoldDB" id="A0A7K0FX45"/>
<comment type="caution">
    <text evidence="1">The sequence shown here is derived from an EMBL/GenBank/DDBJ whole genome shotgun (WGS) entry which is preliminary data.</text>
</comment>
<gene>
    <name evidence="1" type="ORF">GJU39_08660</name>
</gene>
<sequence length="70" mass="8119">MRTVTLDILNDKAINLLKDLELLNIIRFRKDSANIQSSNGDLISKYKGAMQKQSLSEIDQQINDIRNEWK</sequence>
<dbReference type="EMBL" id="WKKH01000010">
    <property type="protein sequence ID" value="MRX76158.1"/>
    <property type="molecule type" value="Genomic_DNA"/>
</dbReference>
<reference evidence="1 2" key="1">
    <citation type="submission" date="2019-11" db="EMBL/GenBank/DDBJ databases">
        <title>Pedobacter petrophilus genome.</title>
        <authorList>
            <person name="Feldbauer M.J."/>
            <person name="Newman J.D."/>
        </authorList>
    </citation>
    <scope>NUCLEOTIDE SEQUENCE [LARGE SCALE GENOMIC DNA]</scope>
    <source>
        <strain evidence="1 2">LMG 29686</strain>
    </source>
</reference>
<dbReference type="Proteomes" id="UP000487757">
    <property type="component" value="Unassembled WGS sequence"/>
</dbReference>
<evidence type="ECO:0000313" key="2">
    <source>
        <dbReference type="Proteomes" id="UP000487757"/>
    </source>
</evidence>